<dbReference type="KEGG" id="mseb:RE474_13305"/>
<organism evidence="3 4">
    <name type="scientific">Methanolobus sediminis</name>
    <dbReference type="NCBI Taxonomy" id="3072978"/>
    <lineage>
        <taxon>Archaea</taxon>
        <taxon>Methanobacteriati</taxon>
        <taxon>Methanobacteriota</taxon>
        <taxon>Stenosarchaea group</taxon>
        <taxon>Methanomicrobia</taxon>
        <taxon>Methanosarcinales</taxon>
        <taxon>Methanosarcinaceae</taxon>
        <taxon>Methanolobus</taxon>
    </lineage>
</organism>
<proteinExistence type="predicted"/>
<evidence type="ECO:0000259" key="2">
    <source>
        <dbReference type="Pfam" id="PF00857"/>
    </source>
</evidence>
<dbReference type="CDD" id="cd00431">
    <property type="entry name" value="cysteine_hydrolases"/>
    <property type="match status" value="1"/>
</dbReference>
<evidence type="ECO:0000313" key="3">
    <source>
        <dbReference type="EMBL" id="WMW25039.1"/>
    </source>
</evidence>
<dbReference type="AlphaFoldDB" id="A0AA51UKG6"/>
<evidence type="ECO:0000313" key="4">
    <source>
        <dbReference type="Proteomes" id="UP001182908"/>
    </source>
</evidence>
<gene>
    <name evidence="3" type="ORF">RE474_13305</name>
</gene>
<dbReference type="PANTHER" id="PTHR43540">
    <property type="entry name" value="PEROXYUREIDOACRYLATE/UREIDOACRYLATE AMIDOHYDROLASE-RELATED"/>
    <property type="match status" value="1"/>
</dbReference>
<dbReference type="InterPro" id="IPR050272">
    <property type="entry name" value="Isochorismatase-like_hydrls"/>
</dbReference>
<dbReference type="GO" id="GO:0016787">
    <property type="term" value="F:hydrolase activity"/>
    <property type="evidence" value="ECO:0007669"/>
    <property type="project" value="UniProtKB-KW"/>
</dbReference>
<dbReference type="InterPro" id="IPR000868">
    <property type="entry name" value="Isochorismatase-like_dom"/>
</dbReference>
<dbReference type="GeneID" id="84233712"/>
<dbReference type="Proteomes" id="UP001182908">
    <property type="component" value="Chromosome"/>
</dbReference>
<evidence type="ECO:0000256" key="1">
    <source>
        <dbReference type="ARBA" id="ARBA00022801"/>
    </source>
</evidence>
<dbReference type="Gene3D" id="3.40.50.850">
    <property type="entry name" value="Isochorismatase-like"/>
    <property type="match status" value="1"/>
</dbReference>
<feature type="domain" description="Isochorismatase-like" evidence="2">
    <location>
        <begin position="9"/>
        <end position="204"/>
    </location>
</feature>
<protein>
    <submittedName>
        <fullName evidence="3">Cysteine hydrolase</fullName>
    </submittedName>
</protein>
<dbReference type="EMBL" id="CP133592">
    <property type="protein sequence ID" value="WMW25039.1"/>
    <property type="molecule type" value="Genomic_DNA"/>
</dbReference>
<dbReference type="InterPro" id="IPR036380">
    <property type="entry name" value="Isochorismatase-like_sf"/>
</dbReference>
<accession>A0AA51UKG6</accession>
<reference evidence="3 4" key="1">
    <citation type="submission" date="2023-08" db="EMBL/GenBank/DDBJ databases">
        <title>Methanolobus mangrovi sp. nov. and Methanolobus sediminis sp. nov, two novel methylotrophic methanogens isolated from mangrove sediments in China.</title>
        <authorList>
            <person name="Zhou J."/>
        </authorList>
    </citation>
    <scope>NUCLEOTIDE SEQUENCE [LARGE SCALE GENOMIC DNA]</scope>
    <source>
        <strain evidence="3 4">FTZ6</strain>
    </source>
</reference>
<name>A0AA51UKG6_9EURY</name>
<keyword evidence="1 3" id="KW-0378">Hydrolase</keyword>
<keyword evidence="4" id="KW-1185">Reference proteome</keyword>
<dbReference type="Pfam" id="PF00857">
    <property type="entry name" value="Isochorismatase"/>
    <property type="match status" value="1"/>
</dbReference>
<sequence>MTNVRRDSTAFIIVDAQNFVLHEKGIAAKWGVWKIAREKGIVENTVKAIERFRAEKIPIIFVNMELRPQISQALNANLPDIDFWKPIKGLDFTKITREEGEFQGKVIEQFTPHPEDLIVAKHHTMSGFHGTDLDRILRSLHYDTLLFGGAITNLCVEGTVRGAFDRGYNNIVLSDCVASISDEAQNFAMEFVFPKFGRVCTSEELEIL</sequence>
<dbReference type="PANTHER" id="PTHR43540:SF16">
    <property type="entry name" value="ISOCHORISMATASE-LIKE DOMAIN-CONTAINING PROTEIN"/>
    <property type="match status" value="1"/>
</dbReference>
<dbReference type="SUPFAM" id="SSF52499">
    <property type="entry name" value="Isochorismatase-like hydrolases"/>
    <property type="match status" value="1"/>
</dbReference>
<dbReference type="RefSeq" id="WP_309310847.1">
    <property type="nucleotide sequence ID" value="NZ_CP133592.1"/>
</dbReference>